<dbReference type="AlphaFoldDB" id="A0A858SSR4"/>
<reference evidence="11 12" key="1">
    <citation type="submission" date="2020-02" db="EMBL/GenBank/DDBJ databases">
        <title>Genome sequence of Roseobacter ponti.</title>
        <authorList>
            <person name="Hollensteiner J."/>
            <person name="Schneider D."/>
            <person name="Poehlein A."/>
            <person name="Daniel R."/>
        </authorList>
    </citation>
    <scope>NUCLEOTIDE SEQUENCE [LARGE SCALE GENOMIC DNA]</scope>
    <source>
        <strain evidence="11 12">DSM 106830</strain>
    </source>
</reference>
<dbReference type="GO" id="GO:0004134">
    <property type="term" value="F:4-alpha-glucanotransferase activity"/>
    <property type="evidence" value="ECO:0007669"/>
    <property type="project" value="UniProtKB-EC"/>
</dbReference>
<gene>
    <name evidence="11" type="primary">malQ</name>
    <name evidence="11" type="ORF">G3256_11350</name>
</gene>
<keyword evidence="12" id="KW-1185">Reference proteome</keyword>
<dbReference type="EMBL" id="CP048788">
    <property type="protein sequence ID" value="QJF51715.1"/>
    <property type="molecule type" value="Genomic_DNA"/>
</dbReference>
<protein>
    <recommendedName>
        <fullName evidence="4 10">4-alpha-glucanotransferase</fullName>
        <ecNumber evidence="3 10">2.4.1.25</ecNumber>
    </recommendedName>
    <alternativeName>
        <fullName evidence="8 10">Amylomaltase</fullName>
    </alternativeName>
    <alternativeName>
        <fullName evidence="9 10">Disproportionating enzyme</fullName>
    </alternativeName>
</protein>
<dbReference type="Proteomes" id="UP000503308">
    <property type="component" value="Chromosome"/>
</dbReference>
<dbReference type="GO" id="GO:0005975">
    <property type="term" value="P:carbohydrate metabolic process"/>
    <property type="evidence" value="ECO:0007669"/>
    <property type="project" value="InterPro"/>
</dbReference>
<evidence type="ECO:0000256" key="8">
    <source>
        <dbReference type="ARBA" id="ARBA00031423"/>
    </source>
</evidence>
<evidence type="ECO:0000256" key="4">
    <source>
        <dbReference type="ARBA" id="ARBA00020295"/>
    </source>
</evidence>
<dbReference type="EC" id="2.4.1.25" evidence="3 10"/>
<evidence type="ECO:0000256" key="10">
    <source>
        <dbReference type="RuleBase" id="RU361207"/>
    </source>
</evidence>
<evidence type="ECO:0000256" key="3">
    <source>
        <dbReference type="ARBA" id="ARBA00012560"/>
    </source>
</evidence>
<dbReference type="PANTHER" id="PTHR32438">
    <property type="entry name" value="4-ALPHA-GLUCANOTRANSFERASE DPE1, CHLOROPLASTIC/AMYLOPLASTIC"/>
    <property type="match status" value="1"/>
</dbReference>
<dbReference type="InterPro" id="IPR017853">
    <property type="entry name" value="GH"/>
</dbReference>
<dbReference type="RefSeq" id="WP_169640932.1">
    <property type="nucleotide sequence ID" value="NZ_CP048788.1"/>
</dbReference>
<comment type="similarity">
    <text evidence="2 10">Belongs to the disproportionating enzyme family.</text>
</comment>
<evidence type="ECO:0000256" key="5">
    <source>
        <dbReference type="ARBA" id="ARBA00022676"/>
    </source>
</evidence>
<organism evidence="11 12">
    <name type="scientific">Roseobacter ponti</name>
    <dbReference type="NCBI Taxonomy" id="1891787"/>
    <lineage>
        <taxon>Bacteria</taxon>
        <taxon>Pseudomonadati</taxon>
        <taxon>Pseudomonadota</taxon>
        <taxon>Alphaproteobacteria</taxon>
        <taxon>Rhodobacterales</taxon>
        <taxon>Roseobacteraceae</taxon>
        <taxon>Roseobacter</taxon>
    </lineage>
</organism>
<dbReference type="SUPFAM" id="SSF51445">
    <property type="entry name" value="(Trans)glycosidases"/>
    <property type="match status" value="1"/>
</dbReference>
<evidence type="ECO:0000256" key="7">
    <source>
        <dbReference type="ARBA" id="ARBA00023277"/>
    </source>
</evidence>
<evidence type="ECO:0000256" key="6">
    <source>
        <dbReference type="ARBA" id="ARBA00022679"/>
    </source>
</evidence>
<keyword evidence="6 10" id="KW-0808">Transferase</keyword>
<evidence type="ECO:0000256" key="2">
    <source>
        <dbReference type="ARBA" id="ARBA00005684"/>
    </source>
</evidence>
<comment type="catalytic activity">
    <reaction evidence="1 10">
        <text>Transfers a segment of a (1-&gt;4)-alpha-D-glucan to a new position in an acceptor, which may be glucose or a (1-&gt;4)-alpha-D-glucan.</text>
        <dbReference type="EC" id="2.4.1.25"/>
    </reaction>
</comment>
<dbReference type="Pfam" id="PF02446">
    <property type="entry name" value="Glyco_hydro_77"/>
    <property type="match status" value="1"/>
</dbReference>
<evidence type="ECO:0000313" key="11">
    <source>
        <dbReference type="EMBL" id="QJF51715.1"/>
    </source>
</evidence>
<proteinExistence type="inferred from homology"/>
<evidence type="ECO:0000256" key="1">
    <source>
        <dbReference type="ARBA" id="ARBA00000439"/>
    </source>
</evidence>
<evidence type="ECO:0000313" key="12">
    <source>
        <dbReference type="Proteomes" id="UP000503308"/>
    </source>
</evidence>
<dbReference type="InterPro" id="IPR003385">
    <property type="entry name" value="Glyco_hydro_77"/>
</dbReference>
<dbReference type="KEGG" id="rpon:G3256_11350"/>
<accession>A0A858SSR4</accession>
<dbReference type="NCBIfam" id="TIGR00217">
    <property type="entry name" value="malQ"/>
    <property type="match status" value="1"/>
</dbReference>
<dbReference type="PANTHER" id="PTHR32438:SF5">
    <property type="entry name" value="4-ALPHA-GLUCANOTRANSFERASE DPE1, CHLOROPLASTIC_AMYLOPLASTIC"/>
    <property type="match status" value="1"/>
</dbReference>
<keyword evidence="7 10" id="KW-0119">Carbohydrate metabolism</keyword>
<sequence length="667" mass="71351">MTADETLSALCDLVGVFPEFVDLDGVTRPILPETKRALLRADGLEVDTDREVAETLAGLRAEAEAAWLPQDVVLACDQRAVLRPAGAPDWHVLAENSGAVLAEGHTQDGVISLPPLPSGVHLLHLAQGGQTQQICLISAPSTTPGLRDMGAGDKTWGVVAALYGLHSARNPGPGDFADLAGLARGLGAQGAQFLGINPVHAPGWADEGTISPYSPTHRGFLNTTHIAAQNLEGVTPRQQDSARGPLIDYPQHRVWQRASLRDAWQHFCDHATDNQRRAFEAFCAEGGAALQDFALFEALSETHGADWRHWPAGLQTPAGAIAGGGAPDTRFHLWLQWIADAQLGAAQSEARAAGMALGLYLDLAVGARRGGAEAWSGQDAVAAGVSVGAPPDQLSPAGQNWQLAGFAPRKLRAARYAPLRQVLAQSMRHAGLLRIDHVLGMNRSFWIPDDGSPGGYIRQPFGPLLAIVAIEAQRAGTAVVGEDLGLVPPGFREEMAGRGLYGYTVLQYEKTDRHSFRDPADLRPQSLACFGTHDTPTLQGYWTGHDIDWWQELGWIGQENVAGARADRDLEKAALPGDGDTSRRDAIHSALAEGATAMVAVQLDDVLDVREAQNLPGTTHEHPNWQRRYPLPVAEIAADARLAGTAVIMARAGRSAAHNDIEREENQ</sequence>
<dbReference type="Gene3D" id="3.20.20.80">
    <property type="entry name" value="Glycosidases"/>
    <property type="match status" value="1"/>
</dbReference>
<keyword evidence="5 10" id="KW-0328">Glycosyltransferase</keyword>
<name>A0A858SSR4_9RHOB</name>
<evidence type="ECO:0000256" key="9">
    <source>
        <dbReference type="ARBA" id="ARBA00031501"/>
    </source>
</evidence>